<sequence>MDIPYIYSDPESSDLHRFNVMEGDMDDVAEATAAVLQSLFGKQEAFFQTVQELSTETSPGC</sequence>
<reference evidence="1 2" key="1">
    <citation type="submission" date="2021-03" db="EMBL/GenBank/DDBJ databases">
        <title>Antimicrobial resistance genes in bacteria isolated from Japanese honey, and their potential for conferring macrolide and lincosamide resistance in the American foulbrood pathogen Paenibacillus larvae.</title>
        <authorList>
            <person name="Okamoto M."/>
            <person name="Kumagai M."/>
            <person name="Kanamori H."/>
            <person name="Takamatsu D."/>
        </authorList>
    </citation>
    <scope>NUCLEOTIDE SEQUENCE [LARGE SCALE GENOMIC DNA]</scope>
    <source>
        <strain evidence="1 2">J1TS3</strain>
    </source>
</reference>
<gene>
    <name evidence="1" type="ORF">J1TS3_31190</name>
</gene>
<comment type="caution">
    <text evidence="1">The sequence shown here is derived from an EMBL/GenBank/DDBJ whole genome shotgun (WGS) entry which is preliminary data.</text>
</comment>
<dbReference type="RefSeq" id="WP_018707939.1">
    <property type="nucleotide sequence ID" value="NZ_BOQT01000012.1"/>
</dbReference>
<name>A0ABQ4K8F2_9BACI</name>
<proteinExistence type="predicted"/>
<keyword evidence="2" id="KW-1185">Reference proteome</keyword>
<dbReference type="EMBL" id="BOQT01000012">
    <property type="protein sequence ID" value="GIN21985.1"/>
    <property type="molecule type" value="Genomic_DNA"/>
</dbReference>
<accession>A0ABQ4K8F2</accession>
<organism evidence="1 2">
    <name type="scientific">Siminovitchia fordii</name>
    <dbReference type="NCBI Taxonomy" id="254759"/>
    <lineage>
        <taxon>Bacteria</taxon>
        <taxon>Bacillati</taxon>
        <taxon>Bacillota</taxon>
        <taxon>Bacilli</taxon>
        <taxon>Bacillales</taxon>
        <taxon>Bacillaceae</taxon>
        <taxon>Siminovitchia</taxon>
    </lineage>
</organism>
<evidence type="ECO:0000313" key="1">
    <source>
        <dbReference type="EMBL" id="GIN21985.1"/>
    </source>
</evidence>
<protein>
    <submittedName>
        <fullName evidence="1">Uncharacterized protein</fullName>
    </submittedName>
</protein>
<dbReference type="Proteomes" id="UP000680279">
    <property type="component" value="Unassembled WGS sequence"/>
</dbReference>
<evidence type="ECO:0000313" key="2">
    <source>
        <dbReference type="Proteomes" id="UP000680279"/>
    </source>
</evidence>